<organism evidence="2 3">
    <name type="scientific">Rubroshorea leprosula</name>
    <dbReference type="NCBI Taxonomy" id="152421"/>
    <lineage>
        <taxon>Eukaryota</taxon>
        <taxon>Viridiplantae</taxon>
        <taxon>Streptophyta</taxon>
        <taxon>Embryophyta</taxon>
        <taxon>Tracheophyta</taxon>
        <taxon>Spermatophyta</taxon>
        <taxon>Magnoliopsida</taxon>
        <taxon>eudicotyledons</taxon>
        <taxon>Gunneridae</taxon>
        <taxon>Pentapetalae</taxon>
        <taxon>rosids</taxon>
        <taxon>malvids</taxon>
        <taxon>Malvales</taxon>
        <taxon>Dipterocarpaceae</taxon>
        <taxon>Rubroshorea</taxon>
    </lineage>
</organism>
<evidence type="ECO:0000256" key="1">
    <source>
        <dbReference type="SAM" id="Phobius"/>
    </source>
</evidence>
<name>A0AAV5K6K3_9ROSI</name>
<feature type="transmembrane region" description="Helical" evidence="1">
    <location>
        <begin position="132"/>
        <end position="148"/>
    </location>
</feature>
<keyword evidence="1" id="KW-0812">Transmembrane</keyword>
<keyword evidence="3" id="KW-1185">Reference proteome</keyword>
<feature type="transmembrane region" description="Helical" evidence="1">
    <location>
        <begin position="154"/>
        <end position="170"/>
    </location>
</feature>
<reference evidence="2 3" key="1">
    <citation type="journal article" date="2021" name="Commun. Biol.">
        <title>The genome of Shorea leprosula (Dipterocarpaceae) highlights the ecological relevance of drought in aseasonal tropical rainforests.</title>
        <authorList>
            <person name="Ng K.K.S."/>
            <person name="Kobayashi M.J."/>
            <person name="Fawcett J.A."/>
            <person name="Hatakeyama M."/>
            <person name="Paape T."/>
            <person name="Ng C.H."/>
            <person name="Ang C.C."/>
            <person name="Tnah L.H."/>
            <person name="Lee C.T."/>
            <person name="Nishiyama T."/>
            <person name="Sese J."/>
            <person name="O'Brien M.J."/>
            <person name="Copetti D."/>
            <person name="Mohd Noor M.I."/>
            <person name="Ong R.C."/>
            <person name="Putra M."/>
            <person name="Sireger I.Z."/>
            <person name="Indrioko S."/>
            <person name="Kosugi Y."/>
            <person name="Izuno A."/>
            <person name="Isagi Y."/>
            <person name="Lee S.L."/>
            <person name="Shimizu K.K."/>
        </authorList>
    </citation>
    <scope>NUCLEOTIDE SEQUENCE [LARGE SCALE GENOMIC DNA]</scope>
    <source>
        <strain evidence="2">214</strain>
    </source>
</reference>
<keyword evidence="1" id="KW-1133">Transmembrane helix</keyword>
<dbReference type="AlphaFoldDB" id="A0AAV5K6K3"/>
<evidence type="ECO:0008006" key="4">
    <source>
        <dbReference type="Google" id="ProtNLM"/>
    </source>
</evidence>
<gene>
    <name evidence="2" type="ORF">SLEP1_g30736</name>
</gene>
<evidence type="ECO:0000313" key="2">
    <source>
        <dbReference type="EMBL" id="GKV20638.1"/>
    </source>
</evidence>
<dbReference type="Proteomes" id="UP001054252">
    <property type="component" value="Unassembled WGS sequence"/>
</dbReference>
<sequence length="222" mass="25205">MQQNLIFKSQFLLPKCSLHPVVEPSILFRSLVFGRKSQFLSTFPMIPYKTQIQKSIICARKNRRRFGSQRWRKLILDLISIAGLNLKILPPPLDLVMGELSGGDGGGQGFWRSIGREVFDGSRRRRKRNKNLGFWVSLGFLILCLLLSKELKIEVVFGILGFGFFGNFLIKEKKRGPKDWVSALCCVAVLVGLVYRGEEALKFAKKIRVSSPMVEMVTGARR</sequence>
<accession>A0AAV5K6K3</accession>
<proteinExistence type="predicted"/>
<keyword evidence="1" id="KW-0472">Membrane</keyword>
<evidence type="ECO:0000313" key="3">
    <source>
        <dbReference type="Proteomes" id="UP001054252"/>
    </source>
</evidence>
<comment type="caution">
    <text evidence="2">The sequence shown here is derived from an EMBL/GenBank/DDBJ whole genome shotgun (WGS) entry which is preliminary data.</text>
</comment>
<dbReference type="EMBL" id="BPVZ01000055">
    <property type="protein sequence ID" value="GKV20638.1"/>
    <property type="molecule type" value="Genomic_DNA"/>
</dbReference>
<protein>
    <recommendedName>
        <fullName evidence="4">Transmembrane protein</fullName>
    </recommendedName>
</protein>